<dbReference type="EMBL" id="JACASF010000004">
    <property type="protein sequence ID" value="KAF6482741.1"/>
    <property type="molecule type" value="Genomic_DNA"/>
</dbReference>
<dbReference type="InParanoid" id="A0A7J8IEJ8"/>
<dbReference type="InterPro" id="IPR001909">
    <property type="entry name" value="KRAB"/>
</dbReference>
<dbReference type="Pfam" id="PF01352">
    <property type="entry name" value="KRAB"/>
    <property type="match status" value="1"/>
</dbReference>
<dbReference type="InterPro" id="IPR036051">
    <property type="entry name" value="KRAB_dom_sf"/>
</dbReference>
<keyword evidence="3" id="KW-1185">Reference proteome</keyword>
<dbReference type="CDD" id="cd07765">
    <property type="entry name" value="KRAB_A-box"/>
    <property type="match status" value="1"/>
</dbReference>
<dbReference type="PANTHER" id="PTHR23232">
    <property type="entry name" value="KRAB DOMAIN C2H2 ZINC FINGER"/>
    <property type="match status" value="1"/>
</dbReference>
<dbReference type="AlphaFoldDB" id="A0A7J8IEJ8"/>
<dbReference type="Gene3D" id="6.10.140.140">
    <property type="match status" value="1"/>
</dbReference>
<dbReference type="OrthoDB" id="9837877at2759"/>
<protein>
    <recommendedName>
        <fullName evidence="1">KRAB domain-containing protein</fullName>
    </recommendedName>
</protein>
<organism evidence="2 3">
    <name type="scientific">Molossus molossus</name>
    <name type="common">Pallas' mastiff bat</name>
    <name type="synonym">Vespertilio molossus</name>
    <dbReference type="NCBI Taxonomy" id="27622"/>
    <lineage>
        <taxon>Eukaryota</taxon>
        <taxon>Metazoa</taxon>
        <taxon>Chordata</taxon>
        <taxon>Craniata</taxon>
        <taxon>Vertebrata</taxon>
        <taxon>Euteleostomi</taxon>
        <taxon>Mammalia</taxon>
        <taxon>Eutheria</taxon>
        <taxon>Laurasiatheria</taxon>
        <taxon>Chiroptera</taxon>
        <taxon>Yangochiroptera</taxon>
        <taxon>Molossidae</taxon>
        <taxon>Molossus</taxon>
    </lineage>
</organism>
<proteinExistence type="predicted"/>
<dbReference type="PROSITE" id="PS50805">
    <property type="entry name" value="KRAB"/>
    <property type="match status" value="1"/>
</dbReference>
<reference evidence="2 3" key="1">
    <citation type="journal article" date="2020" name="Nature">
        <title>Six reference-quality genomes reveal evolution of bat adaptations.</title>
        <authorList>
            <person name="Jebb D."/>
            <person name="Huang Z."/>
            <person name="Pippel M."/>
            <person name="Hughes G.M."/>
            <person name="Lavrichenko K."/>
            <person name="Devanna P."/>
            <person name="Winkler S."/>
            <person name="Jermiin L.S."/>
            <person name="Skirmuntt E.C."/>
            <person name="Katzourakis A."/>
            <person name="Burkitt-Gray L."/>
            <person name="Ray D.A."/>
            <person name="Sullivan K.A.M."/>
            <person name="Roscito J.G."/>
            <person name="Kirilenko B.M."/>
            <person name="Davalos L.M."/>
            <person name="Corthals A.P."/>
            <person name="Power M.L."/>
            <person name="Jones G."/>
            <person name="Ransome R.D."/>
            <person name="Dechmann D.K.N."/>
            <person name="Locatelli A.G."/>
            <person name="Puechmaille S.J."/>
            <person name="Fedrigo O."/>
            <person name="Jarvis E.D."/>
            <person name="Hiller M."/>
            <person name="Vernes S.C."/>
            <person name="Myers E.W."/>
            <person name="Teeling E.C."/>
        </authorList>
    </citation>
    <scope>NUCLEOTIDE SEQUENCE [LARGE SCALE GENOMIC DNA]</scope>
    <source>
        <strain evidence="2">MMolMol1</strain>
        <tissue evidence="2">Muscle</tissue>
    </source>
</reference>
<sequence>MAAGCLPLWPQELVTFQDVAMDFSQEEWELLDGTQRKLYGEVMLETYRNLASLETLKNQRIDVATKDGFFPLGARISHVDGGKKSFPSLLFSNFRSGDWTEKSRFHLQEGGFTGRTTW</sequence>
<accession>A0A7J8IEJ8</accession>
<evidence type="ECO:0000313" key="2">
    <source>
        <dbReference type="EMBL" id="KAF6482741.1"/>
    </source>
</evidence>
<dbReference type="Proteomes" id="UP000550707">
    <property type="component" value="Unassembled WGS sequence"/>
</dbReference>
<name>A0A7J8IEJ8_MOLMO</name>
<feature type="domain" description="KRAB" evidence="1">
    <location>
        <begin position="14"/>
        <end position="118"/>
    </location>
</feature>
<dbReference type="GO" id="GO:0006355">
    <property type="term" value="P:regulation of DNA-templated transcription"/>
    <property type="evidence" value="ECO:0007669"/>
    <property type="project" value="InterPro"/>
</dbReference>
<evidence type="ECO:0000313" key="3">
    <source>
        <dbReference type="Proteomes" id="UP000550707"/>
    </source>
</evidence>
<dbReference type="InterPro" id="IPR050169">
    <property type="entry name" value="Krueppel_C2H2_ZnF"/>
</dbReference>
<comment type="caution">
    <text evidence="2">The sequence shown here is derived from an EMBL/GenBank/DDBJ whole genome shotgun (WGS) entry which is preliminary data.</text>
</comment>
<dbReference type="SMART" id="SM00349">
    <property type="entry name" value="KRAB"/>
    <property type="match status" value="1"/>
</dbReference>
<dbReference type="SUPFAM" id="SSF109640">
    <property type="entry name" value="KRAB domain (Kruppel-associated box)"/>
    <property type="match status" value="1"/>
</dbReference>
<gene>
    <name evidence="2" type="ORF">HJG59_020083</name>
</gene>
<evidence type="ECO:0000259" key="1">
    <source>
        <dbReference type="PROSITE" id="PS50805"/>
    </source>
</evidence>
<dbReference type="PANTHER" id="PTHR23232:SF154">
    <property type="entry name" value="ZINC FINGER PROTEIN 554"/>
    <property type="match status" value="1"/>
</dbReference>